<dbReference type="EMBL" id="CP045702">
    <property type="protein sequence ID" value="QNE73815.1"/>
    <property type="molecule type" value="Genomic_DNA"/>
</dbReference>
<gene>
    <name evidence="2" type="ORF">F0344_03615</name>
</gene>
<keyword evidence="3" id="KW-1185">Reference proteome</keyword>
<dbReference type="Proteomes" id="UP000515307">
    <property type="component" value="Chromosome"/>
</dbReference>
<protein>
    <recommendedName>
        <fullName evidence="4">Lipoprotein</fullName>
    </recommendedName>
</protein>
<dbReference type="RefSeq" id="WP_185297380.1">
    <property type="nucleotide sequence ID" value="NZ_CP045702.1"/>
</dbReference>
<feature type="region of interest" description="Disordered" evidence="1">
    <location>
        <begin position="21"/>
        <end position="90"/>
    </location>
</feature>
<proteinExistence type="predicted"/>
<evidence type="ECO:0000313" key="3">
    <source>
        <dbReference type="Proteomes" id="UP000515307"/>
    </source>
</evidence>
<feature type="compositionally biased region" description="Polar residues" evidence="1">
    <location>
        <begin position="71"/>
        <end position="83"/>
    </location>
</feature>
<dbReference type="AlphaFoldDB" id="A0A7G7BEQ0"/>
<name>A0A7G7BEQ0_9ACTN</name>
<evidence type="ECO:0000313" key="2">
    <source>
        <dbReference type="EMBL" id="QNE73815.1"/>
    </source>
</evidence>
<evidence type="ECO:0008006" key="4">
    <source>
        <dbReference type="Google" id="ProtNLM"/>
    </source>
</evidence>
<accession>A0A7G7BEQ0</accession>
<sequence length="202" mass="21068">MRRLPLAVAAGLLVLTACGTERVTSGDGPEGAGSPSRARPSTAEDWKKSADEARAKHDRKFRDVAARCTDITPSASARPTTGATEPADPEADRYRENHAFKQQAPLGPEQQCRGDAHADRITDALRETGGPGPSSEQDVRTVLEELGYPAEATQVYGSGHALGFSISVPGAPCVSGGVGPPLTVEAHGVYMEGGCREPQGGH</sequence>
<evidence type="ECO:0000256" key="1">
    <source>
        <dbReference type="SAM" id="MobiDB-lite"/>
    </source>
</evidence>
<dbReference type="PROSITE" id="PS51257">
    <property type="entry name" value="PROKAR_LIPOPROTEIN"/>
    <property type="match status" value="1"/>
</dbReference>
<reference evidence="3" key="1">
    <citation type="submission" date="2019-10" db="EMBL/GenBank/DDBJ databases">
        <title>Antimicrobial potential of Antarctic Bacteria.</title>
        <authorList>
            <person name="Benaud N."/>
            <person name="Edwards R.J."/>
            <person name="Ferrari B.C."/>
        </authorList>
    </citation>
    <scope>NUCLEOTIDE SEQUENCE [LARGE SCALE GENOMIC DNA]</scope>
    <source>
        <strain evidence="3">NBSH44</strain>
    </source>
</reference>
<dbReference type="KEGG" id="sfiy:F0344_03615"/>
<feature type="compositionally biased region" description="Basic and acidic residues" evidence="1">
    <location>
        <begin position="42"/>
        <end position="65"/>
    </location>
</feature>
<organism evidence="2 3">
    <name type="scientific">Streptomyces finlayi</name>
    <dbReference type="NCBI Taxonomy" id="67296"/>
    <lineage>
        <taxon>Bacteria</taxon>
        <taxon>Bacillati</taxon>
        <taxon>Actinomycetota</taxon>
        <taxon>Actinomycetes</taxon>
        <taxon>Kitasatosporales</taxon>
        <taxon>Streptomycetaceae</taxon>
        <taxon>Streptomyces</taxon>
    </lineage>
</organism>